<protein>
    <submittedName>
        <fullName evidence="2">GAF domain-containing protein</fullName>
    </submittedName>
</protein>
<dbReference type="InterPro" id="IPR029016">
    <property type="entry name" value="GAF-like_dom_sf"/>
</dbReference>
<accession>A0A7X9X6H5</accession>
<gene>
    <name evidence="2" type="ORF">HHL14_13385</name>
</gene>
<dbReference type="Gene3D" id="3.30.450.40">
    <property type="match status" value="1"/>
</dbReference>
<evidence type="ECO:0000313" key="3">
    <source>
        <dbReference type="Proteomes" id="UP000583127"/>
    </source>
</evidence>
<dbReference type="RefSeq" id="WP_169498083.1">
    <property type="nucleotide sequence ID" value="NZ_JABBFZ010000006.1"/>
</dbReference>
<evidence type="ECO:0000259" key="1">
    <source>
        <dbReference type="Pfam" id="PF13185"/>
    </source>
</evidence>
<dbReference type="AlphaFoldDB" id="A0A7X9X6H5"/>
<feature type="domain" description="GAF" evidence="1">
    <location>
        <begin position="37"/>
        <end position="172"/>
    </location>
</feature>
<dbReference type="InterPro" id="IPR003018">
    <property type="entry name" value="GAF"/>
</dbReference>
<dbReference type="EMBL" id="JABBFZ010000006">
    <property type="protein sequence ID" value="NML31827.1"/>
    <property type="molecule type" value="Genomic_DNA"/>
</dbReference>
<dbReference type="Pfam" id="PF13185">
    <property type="entry name" value="GAF_2"/>
    <property type="match status" value="1"/>
</dbReference>
<dbReference type="SUPFAM" id="SSF55781">
    <property type="entry name" value="GAF domain-like"/>
    <property type="match status" value="1"/>
</dbReference>
<sequence>MHTPPGDRTELATPNFHALHIEDLERLAMALRVKDQPTEIFRAVHAVAERAIGFRLLTIMSYDAQRQEVERVYTNMPDVYPIGGRKKKQGTVWAKQILQDLTPFRVETSQGIRDAFDDHAIMTGMGLGSILNIPIAYDGVCIGTMNLTHEEGWYTRRHEAIGLLIGSFLVAALVTQKKISATGAAYS</sequence>
<keyword evidence="3" id="KW-1185">Reference proteome</keyword>
<dbReference type="Proteomes" id="UP000583127">
    <property type="component" value="Unassembled WGS sequence"/>
</dbReference>
<proteinExistence type="predicted"/>
<evidence type="ECO:0000313" key="2">
    <source>
        <dbReference type="EMBL" id="NML31827.1"/>
    </source>
</evidence>
<reference evidence="2 3" key="1">
    <citation type="submission" date="2020-04" db="EMBL/GenBank/DDBJ databases">
        <title>Paraburkholderia sp. G-4-1-8 isolated from soil.</title>
        <authorList>
            <person name="Dahal R.H."/>
        </authorList>
    </citation>
    <scope>NUCLEOTIDE SEQUENCE [LARGE SCALE GENOMIC DNA]</scope>
    <source>
        <strain evidence="2 3">G-4-1-8</strain>
    </source>
</reference>
<organism evidence="2 3">
    <name type="scientific">Paraburkholderia antibiotica</name>
    <dbReference type="NCBI Taxonomy" id="2728839"/>
    <lineage>
        <taxon>Bacteria</taxon>
        <taxon>Pseudomonadati</taxon>
        <taxon>Pseudomonadota</taxon>
        <taxon>Betaproteobacteria</taxon>
        <taxon>Burkholderiales</taxon>
        <taxon>Burkholderiaceae</taxon>
        <taxon>Paraburkholderia</taxon>
    </lineage>
</organism>
<name>A0A7X9X6H5_9BURK</name>
<comment type="caution">
    <text evidence="2">The sequence shown here is derived from an EMBL/GenBank/DDBJ whole genome shotgun (WGS) entry which is preliminary data.</text>
</comment>